<sequence>MTAVALTIAGSDSGGGAGIQADLKTFAALGVYGTSAITAVTAQNTMGVRAVHLVPPGMVAAQIAAVLDDFDVRAVKIGLVPAAAHVAEIADGLARRSVPVVLDPVMIASSGHRLMDADAVRALRERLLPRVACLTPNLPEAAALTGRDLAAGEAEMEAQGRALLAFGPQAVLVKGGHAGLGEAVDLLVSAQGVIRFAGAWIDSPNLHGTGCTLSSAIAAGLARGLLLEEAVERAKAYLTAAIAAGAGRRLGRGSGPLDHWPDRARQG</sequence>
<dbReference type="GO" id="GO:0008972">
    <property type="term" value="F:phosphomethylpyrimidine kinase activity"/>
    <property type="evidence" value="ECO:0007669"/>
    <property type="project" value="UniProtKB-EC"/>
</dbReference>
<evidence type="ECO:0000313" key="5">
    <source>
        <dbReference type="Proteomes" id="UP001237448"/>
    </source>
</evidence>
<dbReference type="PANTHER" id="PTHR20858:SF17">
    <property type="entry name" value="HYDROXYMETHYLPYRIMIDINE_PHOSPHOMETHYLPYRIMIDINE KINASE THI20-RELATED"/>
    <property type="match status" value="1"/>
</dbReference>
<dbReference type="PANTHER" id="PTHR20858">
    <property type="entry name" value="PHOSPHOMETHYLPYRIMIDINE KINASE"/>
    <property type="match status" value="1"/>
</dbReference>
<comment type="pathway">
    <text evidence="1">Cofactor biosynthesis; thiamine diphosphate biosynthesis.</text>
</comment>
<keyword evidence="5" id="KW-1185">Reference proteome</keyword>
<evidence type="ECO:0000256" key="2">
    <source>
        <dbReference type="ARBA" id="ARBA00012135"/>
    </source>
</evidence>
<evidence type="ECO:0000259" key="3">
    <source>
        <dbReference type="Pfam" id="PF08543"/>
    </source>
</evidence>
<evidence type="ECO:0000256" key="1">
    <source>
        <dbReference type="ARBA" id="ARBA00004948"/>
    </source>
</evidence>
<dbReference type="Pfam" id="PF08543">
    <property type="entry name" value="Phos_pyr_kin"/>
    <property type="match status" value="1"/>
</dbReference>
<keyword evidence="4" id="KW-0808">Transferase</keyword>
<proteinExistence type="predicted"/>
<reference evidence="4 5" key="1">
    <citation type="submission" date="2023-07" db="EMBL/GenBank/DDBJ databases">
        <title>Genomic Encyclopedia of Type Strains, Phase IV (KMG-IV): sequencing the most valuable type-strain genomes for metagenomic binning, comparative biology and taxonomic classification.</title>
        <authorList>
            <person name="Goeker M."/>
        </authorList>
    </citation>
    <scope>NUCLEOTIDE SEQUENCE [LARGE SCALE GENOMIC DNA]</scope>
    <source>
        <strain evidence="4 5">DSM 5896</strain>
    </source>
</reference>
<dbReference type="RefSeq" id="WP_307434668.1">
    <property type="nucleotide sequence ID" value="NZ_JAUSVK010000001.1"/>
</dbReference>
<dbReference type="NCBIfam" id="TIGR00097">
    <property type="entry name" value="HMP-P_kinase"/>
    <property type="match status" value="1"/>
</dbReference>
<keyword evidence="4" id="KW-0418">Kinase</keyword>
<dbReference type="GO" id="GO:0008902">
    <property type="term" value="F:hydroxymethylpyrimidine kinase activity"/>
    <property type="evidence" value="ECO:0007669"/>
    <property type="project" value="UniProtKB-EC"/>
</dbReference>
<dbReference type="Gene3D" id="3.40.1190.20">
    <property type="match status" value="1"/>
</dbReference>
<gene>
    <name evidence="4" type="ORF">J3R73_005445</name>
</gene>
<organism evidence="4 5">
    <name type="scientific">Labrys monachus</name>
    <dbReference type="NCBI Taxonomy" id="217067"/>
    <lineage>
        <taxon>Bacteria</taxon>
        <taxon>Pseudomonadati</taxon>
        <taxon>Pseudomonadota</taxon>
        <taxon>Alphaproteobacteria</taxon>
        <taxon>Hyphomicrobiales</taxon>
        <taxon>Xanthobacteraceae</taxon>
        <taxon>Labrys</taxon>
    </lineage>
</organism>
<dbReference type="Proteomes" id="UP001237448">
    <property type="component" value="Unassembled WGS sequence"/>
</dbReference>
<dbReference type="SUPFAM" id="SSF53613">
    <property type="entry name" value="Ribokinase-like"/>
    <property type="match status" value="1"/>
</dbReference>
<dbReference type="InterPro" id="IPR004399">
    <property type="entry name" value="HMP/HMP-P_kinase_dom"/>
</dbReference>
<dbReference type="CDD" id="cd01169">
    <property type="entry name" value="HMPP_kinase"/>
    <property type="match status" value="1"/>
</dbReference>
<evidence type="ECO:0000313" key="4">
    <source>
        <dbReference type="EMBL" id="MDQ0395653.1"/>
    </source>
</evidence>
<dbReference type="EMBL" id="JAUSVK010000001">
    <property type="protein sequence ID" value="MDQ0395653.1"/>
    <property type="molecule type" value="Genomic_DNA"/>
</dbReference>
<protein>
    <recommendedName>
        <fullName evidence="2">hydroxymethylpyrimidine kinase</fullName>
        <ecNumber evidence="2">2.7.1.49</ecNumber>
    </recommendedName>
</protein>
<dbReference type="EC" id="2.7.1.49" evidence="2"/>
<dbReference type="InterPro" id="IPR029056">
    <property type="entry name" value="Ribokinase-like"/>
</dbReference>
<dbReference type="InterPro" id="IPR013749">
    <property type="entry name" value="PM/HMP-P_kinase-1"/>
</dbReference>
<feature type="domain" description="Pyridoxamine kinase/Phosphomethylpyrimidine kinase" evidence="3">
    <location>
        <begin position="12"/>
        <end position="257"/>
    </location>
</feature>
<name>A0ABU0FM16_9HYPH</name>
<comment type="caution">
    <text evidence="4">The sequence shown here is derived from an EMBL/GenBank/DDBJ whole genome shotgun (WGS) entry which is preliminary data.</text>
</comment>
<accession>A0ABU0FM16</accession>